<keyword evidence="2" id="KW-0520">NAD</keyword>
<dbReference type="GO" id="GO:0051287">
    <property type="term" value="F:NAD binding"/>
    <property type="evidence" value="ECO:0007669"/>
    <property type="project" value="InterPro"/>
</dbReference>
<sequence length="326" mass="36357">MNIIICAEIDQKNVERIIASKPDWHFLYKPAKTLTQSEIDEADLIIGNPAHTLNLNTPRLKALLLNSAGNDRFLDDGVLNPDTLLTNASGSYGPTIAEHALGMLIAINKNFPFYFTNQLSGKWQPSYIGKELYQSTVAIVGYGDIGHAFAKRVKAFDTHIIAFKKHPGKTDAYTDELYTTDDLKAHIGKADYVFLSLPETKETIHLFDEEMFEAMKEGSVIINVGRGSAIETAALIKALESHHLYGAALDVVEPEPLPSSCPLYHMDNVIITPHASGGYHWESVQRYYTDLVIRNLDHFAKGEELENLVDRTLGYRAKVVIRGERS</sequence>
<evidence type="ECO:0000256" key="2">
    <source>
        <dbReference type="ARBA" id="ARBA00023027"/>
    </source>
</evidence>
<dbReference type="Pfam" id="PF02826">
    <property type="entry name" value="2-Hacid_dh_C"/>
    <property type="match status" value="1"/>
</dbReference>
<organism evidence="4 5">
    <name type="scientific">Intestinibaculum porci</name>
    <dbReference type="NCBI Taxonomy" id="2487118"/>
    <lineage>
        <taxon>Bacteria</taxon>
        <taxon>Bacillati</taxon>
        <taxon>Bacillota</taxon>
        <taxon>Erysipelotrichia</taxon>
        <taxon>Erysipelotrichales</taxon>
        <taxon>Erysipelotrichaceae</taxon>
        <taxon>Intestinibaculum</taxon>
    </lineage>
</organism>
<dbReference type="AlphaFoldDB" id="A0A3G9JS51"/>
<evidence type="ECO:0000313" key="5">
    <source>
        <dbReference type="Proteomes" id="UP000268059"/>
    </source>
</evidence>
<keyword evidence="1" id="KW-0560">Oxidoreductase</keyword>
<feature type="domain" description="D-isomer specific 2-hydroxyacid dehydrogenase NAD-binding" evidence="3">
    <location>
        <begin position="101"/>
        <end position="275"/>
    </location>
</feature>
<dbReference type="KEGG" id="ebm:SG0102_21520"/>
<dbReference type="OrthoDB" id="9805416at2"/>
<dbReference type="SUPFAM" id="SSF52283">
    <property type="entry name" value="Formate/glycerate dehydrogenase catalytic domain-like"/>
    <property type="match status" value="1"/>
</dbReference>
<dbReference type="InParanoid" id="A0A3G9JS51"/>
<dbReference type="RefSeq" id="WP_125119968.1">
    <property type="nucleotide sequence ID" value="NZ_AP019309.1"/>
</dbReference>
<dbReference type="PANTHER" id="PTHR43333:SF1">
    <property type="entry name" value="D-ISOMER SPECIFIC 2-HYDROXYACID DEHYDROGENASE NAD-BINDING DOMAIN-CONTAINING PROTEIN"/>
    <property type="match status" value="1"/>
</dbReference>
<dbReference type="EMBL" id="AP019309">
    <property type="protein sequence ID" value="BBH27218.1"/>
    <property type="molecule type" value="Genomic_DNA"/>
</dbReference>
<dbReference type="InterPro" id="IPR036291">
    <property type="entry name" value="NAD(P)-bd_dom_sf"/>
</dbReference>
<dbReference type="Gene3D" id="3.40.50.720">
    <property type="entry name" value="NAD(P)-binding Rossmann-like Domain"/>
    <property type="match status" value="2"/>
</dbReference>
<dbReference type="CDD" id="cd05300">
    <property type="entry name" value="2-Hacid_dh_1"/>
    <property type="match status" value="1"/>
</dbReference>
<accession>A0A3G9JS51</accession>
<evidence type="ECO:0000256" key="1">
    <source>
        <dbReference type="ARBA" id="ARBA00023002"/>
    </source>
</evidence>
<dbReference type="InterPro" id="IPR006140">
    <property type="entry name" value="D-isomer_DH_NAD-bd"/>
</dbReference>
<dbReference type="PANTHER" id="PTHR43333">
    <property type="entry name" value="2-HACID_DH_C DOMAIN-CONTAINING PROTEIN"/>
    <property type="match status" value="1"/>
</dbReference>
<gene>
    <name evidence="4" type="primary">yugC</name>
    <name evidence="4" type="ORF">SG0102_21520</name>
</gene>
<name>A0A3G9JS51_9FIRM</name>
<evidence type="ECO:0000313" key="4">
    <source>
        <dbReference type="EMBL" id="BBH27218.1"/>
    </source>
</evidence>
<evidence type="ECO:0000259" key="3">
    <source>
        <dbReference type="Pfam" id="PF02826"/>
    </source>
</evidence>
<proteinExistence type="predicted"/>
<reference evidence="4 5" key="1">
    <citation type="submission" date="2018-11" db="EMBL/GenBank/DDBJ databases">
        <title>Novel Erysipelotrichaceae bacterium isolated from small intestine of a swine.</title>
        <authorList>
            <person name="Kim J.S."/>
            <person name="Choe H."/>
            <person name="Lee Y.R."/>
            <person name="Kim K.M."/>
            <person name="Park D.S."/>
        </authorList>
    </citation>
    <scope>NUCLEOTIDE SEQUENCE [LARGE SCALE GENOMIC DNA]</scope>
    <source>
        <strain evidence="4 5">SG0102</strain>
    </source>
</reference>
<dbReference type="SUPFAM" id="SSF51735">
    <property type="entry name" value="NAD(P)-binding Rossmann-fold domains"/>
    <property type="match status" value="1"/>
</dbReference>
<dbReference type="Proteomes" id="UP000268059">
    <property type="component" value="Chromosome"/>
</dbReference>
<dbReference type="GO" id="GO:0016491">
    <property type="term" value="F:oxidoreductase activity"/>
    <property type="evidence" value="ECO:0007669"/>
    <property type="project" value="UniProtKB-KW"/>
</dbReference>
<protein>
    <submittedName>
        <fullName evidence="4">Dehydrogenase</fullName>
    </submittedName>
</protein>
<keyword evidence="5" id="KW-1185">Reference proteome</keyword>